<reference evidence="1" key="1">
    <citation type="submission" date="2023-01" db="EMBL/GenBank/DDBJ databases">
        <title>Genome assembly of the deep-sea coral Lophelia pertusa.</title>
        <authorList>
            <person name="Herrera S."/>
            <person name="Cordes E."/>
        </authorList>
    </citation>
    <scope>NUCLEOTIDE SEQUENCE</scope>
    <source>
        <strain evidence="1">USNM1676648</strain>
        <tissue evidence="1">Polyp</tissue>
    </source>
</reference>
<accession>A0A9X0CIM8</accession>
<proteinExistence type="predicted"/>
<evidence type="ECO:0000313" key="1">
    <source>
        <dbReference type="EMBL" id="KAJ7340088.1"/>
    </source>
</evidence>
<gene>
    <name evidence="1" type="ORF">OS493_002814</name>
</gene>
<sequence>MDEERYKSLLIVNESSDAQVSLYIYHRWDFICWLSIESKIIKPNDKYLHRSDERFKFELVARFEDKRPKKILLEPKMWVEDKLIKISESLDITEGKLADSI</sequence>
<comment type="caution">
    <text evidence="1">The sequence shown here is derived from an EMBL/GenBank/DDBJ whole genome shotgun (WGS) entry which is preliminary data.</text>
</comment>
<name>A0A9X0CIM8_9CNID</name>
<dbReference type="EMBL" id="MU827778">
    <property type="protein sequence ID" value="KAJ7340088.1"/>
    <property type="molecule type" value="Genomic_DNA"/>
</dbReference>
<dbReference type="AlphaFoldDB" id="A0A9X0CIM8"/>
<protein>
    <submittedName>
        <fullName evidence="1">Uncharacterized protein</fullName>
    </submittedName>
</protein>
<organism evidence="1 2">
    <name type="scientific">Desmophyllum pertusum</name>
    <dbReference type="NCBI Taxonomy" id="174260"/>
    <lineage>
        <taxon>Eukaryota</taxon>
        <taxon>Metazoa</taxon>
        <taxon>Cnidaria</taxon>
        <taxon>Anthozoa</taxon>
        <taxon>Hexacorallia</taxon>
        <taxon>Scleractinia</taxon>
        <taxon>Caryophylliina</taxon>
        <taxon>Caryophylliidae</taxon>
        <taxon>Desmophyllum</taxon>
    </lineage>
</organism>
<keyword evidence="2" id="KW-1185">Reference proteome</keyword>
<dbReference type="Proteomes" id="UP001163046">
    <property type="component" value="Unassembled WGS sequence"/>
</dbReference>
<evidence type="ECO:0000313" key="2">
    <source>
        <dbReference type="Proteomes" id="UP001163046"/>
    </source>
</evidence>